<name>A0A445MJA1_ENSVE</name>
<organism evidence="1">
    <name type="scientific">Ensete ventricosum</name>
    <name type="common">Abyssinian banana</name>
    <name type="synonym">Musa ensete</name>
    <dbReference type="NCBI Taxonomy" id="4639"/>
    <lineage>
        <taxon>Eukaryota</taxon>
        <taxon>Viridiplantae</taxon>
        <taxon>Streptophyta</taxon>
        <taxon>Embryophyta</taxon>
        <taxon>Tracheophyta</taxon>
        <taxon>Spermatophyta</taxon>
        <taxon>Magnoliopsida</taxon>
        <taxon>Liliopsida</taxon>
        <taxon>Zingiberales</taxon>
        <taxon>Musaceae</taxon>
        <taxon>Ensete</taxon>
    </lineage>
</organism>
<protein>
    <submittedName>
        <fullName evidence="1">Uncharacterized protein</fullName>
    </submittedName>
</protein>
<dbReference type="AlphaFoldDB" id="A0A445MJA1"/>
<evidence type="ECO:0000313" key="1">
    <source>
        <dbReference type="EMBL" id="RZR74296.1"/>
    </source>
</evidence>
<dbReference type="Proteomes" id="UP000290560">
    <property type="component" value="Unassembled WGS sequence"/>
</dbReference>
<gene>
    <name evidence="1" type="ORF">BHM03_00035035</name>
</gene>
<sequence length="69" mass="7434">MRLNRVKLFYAFVAAIGSESSAAYGRGASCGLAAFRGGRPWQAPCRGRIRPRSLAEVTPTGIAPWAQRP</sequence>
<accession>A0A445MJA1</accession>
<dbReference type="EMBL" id="KV876189">
    <property type="protein sequence ID" value="RZR74296.1"/>
    <property type="molecule type" value="Genomic_DNA"/>
</dbReference>
<reference evidence="1" key="1">
    <citation type="journal article" date="2018" name="Data Brief">
        <title>Genome sequence data from 17 accessions of Ensete ventricosum, a staple food crop for millions in Ethiopia.</title>
        <authorList>
            <person name="Yemataw Z."/>
            <person name="Muzemil S."/>
            <person name="Ambachew D."/>
            <person name="Tripathi L."/>
            <person name="Tesfaye K."/>
            <person name="Chala A."/>
            <person name="Farbos A."/>
            <person name="O'Neill P."/>
            <person name="Moore K."/>
            <person name="Grant M."/>
            <person name="Studholme D.J."/>
        </authorList>
    </citation>
    <scope>NUCLEOTIDE SEQUENCE [LARGE SCALE GENOMIC DNA]</scope>
    <source>
        <tissue evidence="1">Leaf</tissue>
    </source>
</reference>
<proteinExistence type="predicted"/>